<reference evidence="3" key="1">
    <citation type="submission" date="2023-06" db="EMBL/GenBank/DDBJ databases">
        <title>Genome-scale phylogeny and comparative genomics of the fungal order Sordariales.</title>
        <authorList>
            <consortium name="Lawrence Berkeley National Laboratory"/>
            <person name="Hensen N."/>
            <person name="Bonometti L."/>
            <person name="Westerberg I."/>
            <person name="Brannstrom I.O."/>
            <person name="Guillou S."/>
            <person name="Cros-Aarteil S."/>
            <person name="Calhoun S."/>
            <person name="Haridas S."/>
            <person name="Kuo A."/>
            <person name="Mondo S."/>
            <person name="Pangilinan J."/>
            <person name="Riley R."/>
            <person name="Labutti K."/>
            <person name="Andreopoulos B."/>
            <person name="Lipzen A."/>
            <person name="Chen C."/>
            <person name="Yanf M."/>
            <person name="Daum C."/>
            <person name="Ng V."/>
            <person name="Clum A."/>
            <person name="Steindorff A."/>
            <person name="Ohm R."/>
            <person name="Martin F."/>
            <person name="Silar P."/>
            <person name="Natvig D."/>
            <person name="Lalanne C."/>
            <person name="Gautier V."/>
            <person name="Ament-Velasquez S.L."/>
            <person name="Kruys A."/>
            <person name="Hutchinson M.I."/>
            <person name="Powell A.J."/>
            <person name="Barry K."/>
            <person name="Miller A.N."/>
            <person name="Grigoriev I.V."/>
            <person name="Debuchy R."/>
            <person name="Gladieux P."/>
            <person name="Thoren M.H."/>
            <person name="Johannesson H."/>
        </authorList>
    </citation>
    <scope>NUCLEOTIDE SEQUENCE</scope>
    <source>
        <strain evidence="3">PSN4</strain>
    </source>
</reference>
<dbReference type="PROSITE" id="PS51375">
    <property type="entry name" value="PPR"/>
    <property type="match status" value="1"/>
</dbReference>
<evidence type="ECO:0000313" key="3">
    <source>
        <dbReference type="EMBL" id="KAK1750652.1"/>
    </source>
</evidence>
<keyword evidence="4" id="KW-1185">Reference proteome</keyword>
<dbReference type="Gene3D" id="1.25.40.10">
    <property type="entry name" value="Tetratricopeptide repeat domain"/>
    <property type="match status" value="1"/>
</dbReference>
<dbReference type="InterPro" id="IPR050872">
    <property type="entry name" value="PPR_P_subfamily"/>
</dbReference>
<dbReference type="PANTHER" id="PTHR46128">
    <property type="entry name" value="MITOCHONDRIAL GROUP I INTRON SPLICING FACTOR CCM1"/>
    <property type="match status" value="1"/>
</dbReference>
<dbReference type="EMBL" id="MU839845">
    <property type="protein sequence ID" value="KAK1750652.1"/>
    <property type="molecule type" value="Genomic_DNA"/>
</dbReference>
<dbReference type="NCBIfam" id="TIGR00756">
    <property type="entry name" value="PPR"/>
    <property type="match status" value="1"/>
</dbReference>
<dbReference type="AlphaFoldDB" id="A0AAJ0B5P5"/>
<dbReference type="Pfam" id="PF13812">
    <property type="entry name" value="PPR_3"/>
    <property type="match status" value="1"/>
</dbReference>
<accession>A0AAJ0B5P5</accession>
<dbReference type="InterPro" id="IPR011990">
    <property type="entry name" value="TPR-like_helical_dom_sf"/>
</dbReference>
<dbReference type="PANTHER" id="PTHR46128:SF329">
    <property type="entry name" value="MITOCHONDRIAL GROUP I INTRON SPLICING FACTOR DMR1"/>
    <property type="match status" value="1"/>
</dbReference>
<evidence type="ECO:0000313" key="4">
    <source>
        <dbReference type="Proteomes" id="UP001239445"/>
    </source>
</evidence>
<comment type="caution">
    <text evidence="3">The sequence shown here is derived from an EMBL/GenBank/DDBJ whole genome shotgun (WGS) entry which is preliminary data.</text>
</comment>
<dbReference type="Proteomes" id="UP001239445">
    <property type="component" value="Unassembled WGS sequence"/>
</dbReference>
<dbReference type="InterPro" id="IPR002885">
    <property type="entry name" value="PPR_rpt"/>
</dbReference>
<sequence>MFVCRSCVRKTLSSAAGETRLLGQPLRSSLAPASSHRSFATAPPAAKSESNDVESALAFAAQPAETVDLEAKRAKRLEFAVNKDLQYLKNNFKIAEHVLKKLGSGNFEEALLLTRKASRNQSVVVSWNHLIDFLMKQQRLSAAIKLYNEMKKRAQVPDAKTFTIIFRGCAASQHPKMAVAEAIKIYNSMLVGTVKPNTIHLNAVLETCGRAGDLDSLFTILKTMNEGLRAPNNQTFTIILNALRNRPDLQAGLDEETTARNHAQNIEKARLIWADAVNRWQKGRIVIDESLVCAMGRMLASGHDAQARDILPLLEQTMKVPRFDLTEGATVAGESQEEPQPTQVAKPVQYAKPGPNTLSLVLVCLKRIKKTSLATRYWQYFQTALGVSPDKDNYIKYLQVLQMARGSTAAANAIVAMPKEFLTPFSYRVAFSTCIHDSLNQHAFSNACKIFEVMARKSRYPDALSMRLFLQCARSNFRHLTEKYADDENAASQAIGKQIVTAIDLLWPSFRILMSSFSFSDRPTKSPEDLFDLSRGELQEAIATARRMIAAMDKVVQEKMADEEVCRVLQSRRVVLNKLVERHVAKEYAMDERTGKKLPASEQAGLDADLDRALRKASVY</sequence>
<organism evidence="3 4">
    <name type="scientific">Echria macrotheca</name>
    <dbReference type="NCBI Taxonomy" id="438768"/>
    <lineage>
        <taxon>Eukaryota</taxon>
        <taxon>Fungi</taxon>
        <taxon>Dikarya</taxon>
        <taxon>Ascomycota</taxon>
        <taxon>Pezizomycotina</taxon>
        <taxon>Sordariomycetes</taxon>
        <taxon>Sordariomycetidae</taxon>
        <taxon>Sordariales</taxon>
        <taxon>Schizotheciaceae</taxon>
        <taxon>Echria</taxon>
    </lineage>
</organism>
<gene>
    <name evidence="3" type="ORF">QBC47DRAFT_393162</name>
</gene>
<proteinExistence type="inferred from homology"/>
<name>A0AAJ0B5P5_9PEZI</name>
<evidence type="ECO:0000256" key="1">
    <source>
        <dbReference type="ARBA" id="ARBA00007626"/>
    </source>
</evidence>
<evidence type="ECO:0000256" key="2">
    <source>
        <dbReference type="PROSITE-ProRule" id="PRU00708"/>
    </source>
</evidence>
<comment type="similarity">
    <text evidence="1">Belongs to the PPR family. P subfamily.</text>
</comment>
<feature type="repeat" description="PPR" evidence="2">
    <location>
        <begin position="123"/>
        <end position="157"/>
    </location>
</feature>
<dbReference type="Pfam" id="PF13041">
    <property type="entry name" value="PPR_2"/>
    <property type="match status" value="1"/>
</dbReference>
<protein>
    <submittedName>
        <fullName evidence="3">Uncharacterized protein</fullName>
    </submittedName>
</protein>